<keyword evidence="1" id="KW-0732">Signal</keyword>
<evidence type="ECO:0000256" key="1">
    <source>
        <dbReference type="SAM" id="SignalP"/>
    </source>
</evidence>
<dbReference type="NCBIfam" id="TIGR01451">
    <property type="entry name" value="B_ant_repeat"/>
    <property type="match status" value="1"/>
</dbReference>
<name>A0A1N7J892_9GAMM</name>
<dbReference type="AlphaFoldDB" id="A0A1N7J892"/>
<dbReference type="InterPro" id="IPR047589">
    <property type="entry name" value="DUF11_rpt"/>
</dbReference>
<dbReference type="EMBL" id="FTOH01000001">
    <property type="protein sequence ID" value="SIS45539.1"/>
    <property type="molecule type" value="Genomic_DNA"/>
</dbReference>
<organism evidence="3 4">
    <name type="scientific">Thalassolituus maritimus</name>
    <dbReference type="NCBI Taxonomy" id="484498"/>
    <lineage>
        <taxon>Bacteria</taxon>
        <taxon>Pseudomonadati</taxon>
        <taxon>Pseudomonadota</taxon>
        <taxon>Gammaproteobacteria</taxon>
        <taxon>Oceanospirillales</taxon>
        <taxon>Oceanospirillaceae</taxon>
        <taxon>Thalassolituus</taxon>
    </lineage>
</organism>
<dbReference type="Pfam" id="PF01345">
    <property type="entry name" value="DUF11"/>
    <property type="match status" value="1"/>
</dbReference>
<dbReference type="STRING" id="484498.SAMN05421686_101465"/>
<dbReference type="OrthoDB" id="6120373at2"/>
<gene>
    <name evidence="3" type="ORF">SAMN05421686_101465</name>
</gene>
<feature type="chain" id="PRO_5012523605" evidence="1">
    <location>
        <begin position="18"/>
        <end position="152"/>
    </location>
</feature>
<feature type="domain" description="DUF11" evidence="2">
    <location>
        <begin position="43"/>
        <end position="93"/>
    </location>
</feature>
<evidence type="ECO:0000313" key="3">
    <source>
        <dbReference type="EMBL" id="SIS45539.1"/>
    </source>
</evidence>
<keyword evidence="4" id="KW-1185">Reference proteome</keyword>
<proteinExistence type="predicted"/>
<protein>
    <submittedName>
        <fullName evidence="3">Conserved repeat domain-containing protein</fullName>
    </submittedName>
</protein>
<feature type="signal peptide" evidence="1">
    <location>
        <begin position="1"/>
        <end position="17"/>
    </location>
</feature>
<accession>A0A1N7J892</accession>
<dbReference type="Proteomes" id="UP000185639">
    <property type="component" value="Unassembled WGS sequence"/>
</dbReference>
<evidence type="ECO:0000259" key="2">
    <source>
        <dbReference type="Pfam" id="PF01345"/>
    </source>
</evidence>
<reference evidence="4" key="1">
    <citation type="submission" date="2017-01" db="EMBL/GenBank/DDBJ databases">
        <authorList>
            <person name="Varghese N."/>
            <person name="Submissions S."/>
        </authorList>
    </citation>
    <scope>NUCLEOTIDE SEQUENCE [LARGE SCALE GENOMIC DNA]</scope>
    <source>
        <strain evidence="4">DSM 24913</strain>
    </source>
</reference>
<dbReference type="InterPro" id="IPR001434">
    <property type="entry name" value="OmcB-like_DUF11"/>
</dbReference>
<sequence>MRLLTTLLLLLPLSAFATVSLESQPYKVVMATQDDGSVAEEWVEADKIAPGDKVGYRITYVNTGSEPVSGVTIKNPVPENTVYIMNSANGAGTSITLSVDGSQFAPVSELNVLENGEVRPAGAKDIQSIRWIVDAPVAPSATGFVEFQVRVN</sequence>
<dbReference type="RefSeq" id="WP_076514078.1">
    <property type="nucleotide sequence ID" value="NZ_FTOH01000001.1"/>
</dbReference>
<evidence type="ECO:0000313" key="4">
    <source>
        <dbReference type="Proteomes" id="UP000185639"/>
    </source>
</evidence>